<evidence type="ECO:0000313" key="2">
    <source>
        <dbReference type="Proteomes" id="UP000433406"/>
    </source>
</evidence>
<dbReference type="CDD" id="cd04301">
    <property type="entry name" value="NAT_SF"/>
    <property type="match status" value="1"/>
</dbReference>
<dbReference type="Gene3D" id="3.40.630.30">
    <property type="match status" value="1"/>
</dbReference>
<keyword evidence="2" id="KW-1185">Reference proteome</keyword>
<dbReference type="RefSeq" id="WP_154617464.1">
    <property type="nucleotide sequence ID" value="NZ_CP053660.1"/>
</dbReference>
<dbReference type="Proteomes" id="UP000433406">
    <property type="component" value="Unassembled WGS sequence"/>
</dbReference>
<dbReference type="GO" id="GO:0016747">
    <property type="term" value="F:acyltransferase activity, transferring groups other than amino-acyl groups"/>
    <property type="evidence" value="ECO:0007669"/>
    <property type="project" value="InterPro"/>
</dbReference>
<dbReference type="PROSITE" id="PS51186">
    <property type="entry name" value="GNAT"/>
    <property type="match status" value="1"/>
</dbReference>
<dbReference type="InterPro" id="IPR000182">
    <property type="entry name" value="GNAT_dom"/>
</dbReference>
<dbReference type="PANTHER" id="PTHR31435">
    <property type="entry name" value="PROTEIN NATD1"/>
    <property type="match status" value="1"/>
</dbReference>
<dbReference type="InterPro" id="IPR016181">
    <property type="entry name" value="Acyl_CoA_acyltransferase"/>
</dbReference>
<protein>
    <submittedName>
        <fullName evidence="1">GNAT family N-acetyltransferase</fullName>
    </submittedName>
</protein>
<gene>
    <name evidence="1" type="ORF">GGQ22_20560</name>
</gene>
<keyword evidence="1" id="KW-0808">Transferase</keyword>
<evidence type="ECO:0000313" key="1">
    <source>
        <dbReference type="EMBL" id="MTB97459.1"/>
    </source>
</evidence>
<sequence>MSETTPQVRDEADAQRWVAEIDSEVAGYAEYTRDGSTVTFTHTVVDDAFEGRGVGSALARTALDATRDEGSTKVVAQCSFIRGWIDKHPDYQDLLG</sequence>
<accession>A0A6I3JH60</accession>
<organism evidence="1 2">
    <name type="scientific">Nocardioides marmotae</name>
    <dbReference type="NCBI Taxonomy" id="2663857"/>
    <lineage>
        <taxon>Bacteria</taxon>
        <taxon>Bacillati</taxon>
        <taxon>Actinomycetota</taxon>
        <taxon>Actinomycetes</taxon>
        <taxon>Propionibacteriales</taxon>
        <taxon>Nocardioidaceae</taxon>
        <taxon>Nocardioides</taxon>
    </lineage>
</organism>
<dbReference type="PANTHER" id="PTHR31435:SF10">
    <property type="entry name" value="BSR4717 PROTEIN"/>
    <property type="match status" value="1"/>
</dbReference>
<dbReference type="InterPro" id="IPR045057">
    <property type="entry name" value="Gcn5-rel_NAT"/>
</dbReference>
<dbReference type="AlphaFoldDB" id="A0A6I3JH60"/>
<reference evidence="1 2" key="1">
    <citation type="submission" date="2019-10" db="EMBL/GenBank/DDBJ databases">
        <title>Nocardioides novel species isolated from the excrement of Marmot.</title>
        <authorList>
            <person name="Zhang G."/>
        </authorList>
    </citation>
    <scope>NUCLEOTIDE SEQUENCE [LARGE SCALE GENOMIC DNA]</scope>
    <source>
        <strain evidence="2">zg-579</strain>
    </source>
</reference>
<name>A0A6I3JH60_9ACTN</name>
<dbReference type="Pfam" id="PF14542">
    <property type="entry name" value="Acetyltransf_CG"/>
    <property type="match status" value="1"/>
</dbReference>
<dbReference type="SUPFAM" id="SSF55729">
    <property type="entry name" value="Acyl-CoA N-acyltransferases (Nat)"/>
    <property type="match status" value="1"/>
</dbReference>
<proteinExistence type="predicted"/>
<dbReference type="InterPro" id="IPR031165">
    <property type="entry name" value="GNAT_YJDJ"/>
</dbReference>
<dbReference type="EMBL" id="WLCI01000024">
    <property type="protein sequence ID" value="MTB97459.1"/>
    <property type="molecule type" value="Genomic_DNA"/>
</dbReference>
<dbReference type="PROSITE" id="PS51729">
    <property type="entry name" value="GNAT_YJDJ"/>
    <property type="match status" value="1"/>
</dbReference>
<comment type="caution">
    <text evidence="1">The sequence shown here is derived from an EMBL/GenBank/DDBJ whole genome shotgun (WGS) entry which is preliminary data.</text>
</comment>